<evidence type="ECO:0000313" key="1">
    <source>
        <dbReference type="EMBL" id="KAK6974859.1"/>
    </source>
</evidence>
<gene>
    <name evidence="1" type="ORF">R3P38DRAFT_3238625</name>
</gene>
<reference evidence="1 2" key="1">
    <citation type="journal article" date="2024" name="J Genomics">
        <title>Draft genome sequencing and assembly of Favolaschia claudopus CIRM-BRFM 2984 isolated from oak limbs.</title>
        <authorList>
            <person name="Navarro D."/>
            <person name="Drula E."/>
            <person name="Chaduli D."/>
            <person name="Cazenave R."/>
            <person name="Ahrendt S."/>
            <person name="Wang J."/>
            <person name="Lipzen A."/>
            <person name="Daum C."/>
            <person name="Barry K."/>
            <person name="Grigoriev I.V."/>
            <person name="Favel A."/>
            <person name="Rosso M.N."/>
            <person name="Martin F."/>
        </authorList>
    </citation>
    <scope>NUCLEOTIDE SEQUENCE [LARGE SCALE GENOMIC DNA]</scope>
    <source>
        <strain evidence="1 2">CIRM-BRFM 2984</strain>
    </source>
</reference>
<dbReference type="AlphaFoldDB" id="A0AAV9Z9B0"/>
<keyword evidence="2" id="KW-1185">Reference proteome</keyword>
<proteinExistence type="predicted"/>
<sequence>MDSPLSNPCRALVKYTELLPGSPRALPVERSERYNALDWGCSDWNIEKQARLIKMYLFVDRPLSIRAINTAASGLSVPFKSFSTPSARFPWSWCDGNTCETKWAMSNNFPISGLKEMGAGRRYDNLLHGSSEWNIEKQARLIKIYLFVDRPLSIRNTSVPFKSFSTPSARFPWSWCDGNTCETEWAMSNDFPISGLKEMGAGRRYDNLLHDSSEWDRKKAAHLLAVSGRTPGENTCRALVKYVPRRYDQ</sequence>
<protein>
    <submittedName>
        <fullName evidence="1">Uncharacterized protein</fullName>
    </submittedName>
</protein>
<dbReference type="EMBL" id="JAWWNJ010000178">
    <property type="protein sequence ID" value="KAK6974859.1"/>
    <property type="molecule type" value="Genomic_DNA"/>
</dbReference>
<accession>A0AAV9Z9B0</accession>
<organism evidence="1 2">
    <name type="scientific">Favolaschia claudopus</name>
    <dbReference type="NCBI Taxonomy" id="2862362"/>
    <lineage>
        <taxon>Eukaryota</taxon>
        <taxon>Fungi</taxon>
        <taxon>Dikarya</taxon>
        <taxon>Basidiomycota</taxon>
        <taxon>Agaricomycotina</taxon>
        <taxon>Agaricomycetes</taxon>
        <taxon>Agaricomycetidae</taxon>
        <taxon>Agaricales</taxon>
        <taxon>Marasmiineae</taxon>
        <taxon>Mycenaceae</taxon>
        <taxon>Favolaschia</taxon>
    </lineage>
</organism>
<comment type="caution">
    <text evidence="1">The sequence shown here is derived from an EMBL/GenBank/DDBJ whole genome shotgun (WGS) entry which is preliminary data.</text>
</comment>
<name>A0AAV9Z9B0_9AGAR</name>
<evidence type="ECO:0000313" key="2">
    <source>
        <dbReference type="Proteomes" id="UP001362999"/>
    </source>
</evidence>
<dbReference type="Proteomes" id="UP001362999">
    <property type="component" value="Unassembled WGS sequence"/>
</dbReference>